<comment type="subcellular location">
    <subcellularLocation>
        <location evidence="1">Cell inner membrane</location>
        <topology evidence="1">Single-pass membrane protein</topology>
        <orientation evidence="1">Periplasmic side</orientation>
    </subcellularLocation>
</comment>
<dbReference type="InterPro" id="IPR037682">
    <property type="entry name" value="TonB_C"/>
</dbReference>
<keyword evidence="9" id="KW-0472">Membrane</keyword>
<keyword evidence="5" id="KW-0997">Cell inner membrane</keyword>
<evidence type="ECO:0000256" key="5">
    <source>
        <dbReference type="ARBA" id="ARBA00022519"/>
    </source>
</evidence>
<dbReference type="InterPro" id="IPR003538">
    <property type="entry name" value="TonB"/>
</dbReference>
<dbReference type="Gene3D" id="3.30.1150.10">
    <property type="match status" value="1"/>
</dbReference>
<evidence type="ECO:0000256" key="3">
    <source>
        <dbReference type="ARBA" id="ARBA00022448"/>
    </source>
</evidence>
<accession>A0A382IEX1</accession>
<dbReference type="GO" id="GO:0030288">
    <property type="term" value="C:outer membrane-bounded periplasmic space"/>
    <property type="evidence" value="ECO:0007669"/>
    <property type="project" value="InterPro"/>
</dbReference>
<sequence length="339" mass="38652">MKPLLLFLSFLLSLSLYSHYDSSVEDHQHLFTECHEKISEPLNHQALLKKPPRYPGAAQREGVEGIVVLQFDLTEEGKITNAKVLWSSSTGGDGYKESFSRAALKTLPSWKYRPQKNQKGESITTKGIVNQVTFLLEGYETTINLGTDFRKILQSTERAINRKNPKKLEEALTKVNSVLKDEQISDTEKASYFYLKSLLLIALDRDNKEIQQVLLSSKEYYSIPEFIGPKGASYYTINKTKLLSYSGLILATTYLKQENWVKAEEEYLSALKAADVATIKNTRFVRALIQLGIASYNQEKWCYVVSSWERAKSLGKGYNIPFPAELENALDYARDRYKQ</sequence>
<keyword evidence="4" id="KW-1003">Cell membrane</keyword>
<dbReference type="PROSITE" id="PS52015">
    <property type="entry name" value="TONB_CTD"/>
    <property type="match status" value="1"/>
</dbReference>
<dbReference type="InterPro" id="IPR011990">
    <property type="entry name" value="TPR-like_helical_dom_sf"/>
</dbReference>
<evidence type="ECO:0000259" key="10">
    <source>
        <dbReference type="PROSITE" id="PS52015"/>
    </source>
</evidence>
<feature type="domain" description="TonB C-terminal" evidence="10">
    <location>
        <begin position="39"/>
        <end position="143"/>
    </location>
</feature>
<reference evidence="11" key="1">
    <citation type="submission" date="2018-05" db="EMBL/GenBank/DDBJ databases">
        <authorList>
            <person name="Lanie J.A."/>
            <person name="Ng W.-L."/>
            <person name="Kazmierczak K.M."/>
            <person name="Andrzejewski T.M."/>
            <person name="Davidsen T.M."/>
            <person name="Wayne K.J."/>
            <person name="Tettelin H."/>
            <person name="Glass J.I."/>
            <person name="Rusch D."/>
            <person name="Podicherti R."/>
            <person name="Tsui H.-C.T."/>
            <person name="Winkler M.E."/>
        </authorList>
    </citation>
    <scope>NUCLEOTIDE SEQUENCE</scope>
</reference>
<evidence type="ECO:0000256" key="9">
    <source>
        <dbReference type="ARBA" id="ARBA00023136"/>
    </source>
</evidence>
<dbReference type="PRINTS" id="PR01374">
    <property type="entry name" value="TONBPROTEIN"/>
</dbReference>
<keyword evidence="8" id="KW-1133">Transmembrane helix</keyword>
<evidence type="ECO:0000313" key="11">
    <source>
        <dbReference type="EMBL" id="SVB98098.1"/>
    </source>
</evidence>
<evidence type="ECO:0000256" key="8">
    <source>
        <dbReference type="ARBA" id="ARBA00022989"/>
    </source>
</evidence>
<proteinExistence type="inferred from homology"/>
<dbReference type="Gene3D" id="1.25.40.10">
    <property type="entry name" value="Tetratricopeptide repeat domain"/>
    <property type="match status" value="1"/>
</dbReference>
<evidence type="ECO:0000256" key="7">
    <source>
        <dbReference type="ARBA" id="ARBA00022927"/>
    </source>
</evidence>
<gene>
    <name evidence="11" type="ORF">METZ01_LOCUS250952</name>
</gene>
<dbReference type="GO" id="GO:0055085">
    <property type="term" value="P:transmembrane transport"/>
    <property type="evidence" value="ECO:0007669"/>
    <property type="project" value="InterPro"/>
</dbReference>
<dbReference type="GO" id="GO:0015891">
    <property type="term" value="P:siderophore transport"/>
    <property type="evidence" value="ECO:0007669"/>
    <property type="project" value="InterPro"/>
</dbReference>
<dbReference type="GO" id="GO:0031992">
    <property type="term" value="F:energy transducer activity"/>
    <property type="evidence" value="ECO:0007669"/>
    <property type="project" value="InterPro"/>
</dbReference>
<dbReference type="AlphaFoldDB" id="A0A382IEX1"/>
<comment type="similarity">
    <text evidence="2">Belongs to the TonB family.</text>
</comment>
<dbReference type="InterPro" id="IPR051045">
    <property type="entry name" value="TonB-dependent_transducer"/>
</dbReference>
<evidence type="ECO:0000256" key="6">
    <source>
        <dbReference type="ARBA" id="ARBA00022692"/>
    </source>
</evidence>
<dbReference type="SUPFAM" id="SSF74653">
    <property type="entry name" value="TolA/TonB C-terminal domain"/>
    <property type="match status" value="1"/>
</dbReference>
<dbReference type="SUPFAM" id="SSF48452">
    <property type="entry name" value="TPR-like"/>
    <property type="match status" value="1"/>
</dbReference>
<name>A0A382IEX1_9ZZZZ</name>
<keyword evidence="6" id="KW-0812">Transmembrane</keyword>
<protein>
    <recommendedName>
        <fullName evidence="10">TonB C-terminal domain-containing protein</fullName>
    </recommendedName>
</protein>
<dbReference type="InterPro" id="IPR006260">
    <property type="entry name" value="TonB/TolA_C"/>
</dbReference>
<dbReference type="NCBIfam" id="TIGR01352">
    <property type="entry name" value="tonB_Cterm"/>
    <property type="match status" value="1"/>
</dbReference>
<dbReference type="EMBL" id="UINC01066921">
    <property type="protein sequence ID" value="SVB98098.1"/>
    <property type="molecule type" value="Genomic_DNA"/>
</dbReference>
<evidence type="ECO:0000256" key="4">
    <source>
        <dbReference type="ARBA" id="ARBA00022475"/>
    </source>
</evidence>
<organism evidence="11">
    <name type="scientific">marine metagenome</name>
    <dbReference type="NCBI Taxonomy" id="408172"/>
    <lineage>
        <taxon>unclassified sequences</taxon>
        <taxon>metagenomes</taxon>
        <taxon>ecological metagenomes</taxon>
    </lineage>
</organism>
<keyword evidence="3" id="KW-0813">Transport</keyword>
<keyword evidence="7" id="KW-0653">Protein transport</keyword>
<dbReference type="GO" id="GO:0005886">
    <property type="term" value="C:plasma membrane"/>
    <property type="evidence" value="ECO:0007669"/>
    <property type="project" value="UniProtKB-SubCell"/>
</dbReference>
<dbReference type="Pfam" id="PF03544">
    <property type="entry name" value="TonB_C"/>
    <property type="match status" value="1"/>
</dbReference>
<evidence type="ECO:0000256" key="1">
    <source>
        <dbReference type="ARBA" id="ARBA00004383"/>
    </source>
</evidence>
<evidence type="ECO:0000256" key="2">
    <source>
        <dbReference type="ARBA" id="ARBA00006555"/>
    </source>
</evidence>
<dbReference type="PANTHER" id="PTHR33446">
    <property type="entry name" value="PROTEIN TONB-RELATED"/>
    <property type="match status" value="1"/>
</dbReference>
<dbReference type="GO" id="GO:0015031">
    <property type="term" value="P:protein transport"/>
    <property type="evidence" value="ECO:0007669"/>
    <property type="project" value="UniProtKB-KW"/>
</dbReference>